<reference evidence="2 3" key="1">
    <citation type="submission" date="2020-08" db="EMBL/GenBank/DDBJ databases">
        <title>Genomic Encyclopedia of Type Strains, Phase IV (KMG-IV): sequencing the most valuable type-strain genomes for metagenomic binning, comparative biology and taxonomic classification.</title>
        <authorList>
            <person name="Goeker M."/>
        </authorList>
    </citation>
    <scope>NUCLEOTIDE SEQUENCE [LARGE SCALE GENOMIC DNA]</scope>
    <source>
        <strain evidence="2 3">DSM 29348</strain>
    </source>
</reference>
<dbReference type="AlphaFoldDB" id="A0A7W6GPH4"/>
<feature type="transmembrane region" description="Helical" evidence="1">
    <location>
        <begin position="53"/>
        <end position="71"/>
    </location>
</feature>
<feature type="transmembrane region" description="Helical" evidence="1">
    <location>
        <begin position="260"/>
        <end position="277"/>
    </location>
</feature>
<feature type="transmembrane region" description="Helical" evidence="1">
    <location>
        <begin position="113"/>
        <end position="135"/>
    </location>
</feature>
<feature type="transmembrane region" description="Helical" evidence="1">
    <location>
        <begin position="195"/>
        <end position="216"/>
    </location>
</feature>
<feature type="transmembrane region" description="Helical" evidence="1">
    <location>
        <begin position="307"/>
        <end position="326"/>
    </location>
</feature>
<keyword evidence="3" id="KW-1185">Reference proteome</keyword>
<evidence type="ECO:0000313" key="2">
    <source>
        <dbReference type="EMBL" id="MBB3982850.1"/>
    </source>
</evidence>
<evidence type="ECO:0000313" key="3">
    <source>
        <dbReference type="Proteomes" id="UP000552757"/>
    </source>
</evidence>
<keyword evidence="1" id="KW-1133">Transmembrane helix</keyword>
<feature type="transmembrane region" description="Helical" evidence="1">
    <location>
        <begin position="141"/>
        <end position="161"/>
    </location>
</feature>
<comment type="caution">
    <text evidence="2">The sequence shown here is derived from an EMBL/GenBank/DDBJ whole genome shotgun (WGS) entry which is preliminary data.</text>
</comment>
<dbReference type="EMBL" id="JACIEB010000006">
    <property type="protein sequence ID" value="MBB3982850.1"/>
    <property type="molecule type" value="Genomic_DNA"/>
</dbReference>
<proteinExistence type="predicted"/>
<feature type="transmembrane region" description="Helical" evidence="1">
    <location>
        <begin position="228"/>
        <end position="248"/>
    </location>
</feature>
<organism evidence="2 3">
    <name type="scientific">Sphingobium fontiphilum</name>
    <dbReference type="NCBI Taxonomy" id="944425"/>
    <lineage>
        <taxon>Bacteria</taxon>
        <taxon>Pseudomonadati</taxon>
        <taxon>Pseudomonadota</taxon>
        <taxon>Alphaproteobacteria</taxon>
        <taxon>Sphingomonadales</taxon>
        <taxon>Sphingomonadaceae</taxon>
        <taxon>Sphingobium</taxon>
    </lineage>
</organism>
<keyword evidence="1" id="KW-0812">Transmembrane</keyword>
<gene>
    <name evidence="2" type="ORF">GGR44_002530</name>
</gene>
<evidence type="ECO:0000256" key="1">
    <source>
        <dbReference type="SAM" id="Phobius"/>
    </source>
</evidence>
<feature type="transmembrane region" description="Helical" evidence="1">
    <location>
        <begin position="282"/>
        <end position="301"/>
    </location>
</feature>
<name>A0A7W6GPH4_9SPHN</name>
<dbReference type="Proteomes" id="UP000552757">
    <property type="component" value="Unassembled WGS sequence"/>
</dbReference>
<protein>
    <recommendedName>
        <fullName evidence="4">DUF2157 domain-containing protein</fullName>
    </recommendedName>
</protein>
<evidence type="ECO:0008006" key="4">
    <source>
        <dbReference type="Google" id="ProtNLM"/>
    </source>
</evidence>
<accession>A0A7W6GPH4</accession>
<sequence length="353" mass="37106">MAMYSEGDLQDAVAAGAISAEAADALRAHVATLRASPVVDEEHFRLLTGFNDIFVGIAAIILLVAVAWLGNSMRLGASTHAPSIMSGLLVAGASWGLAEYFTRERRMALPSIILLLGFTGGVAFGLAALVGQIFPHAGDRLAALLAAGIAALTAGATWLHWRRFMVPITVAAGAAAAAGVGGGLILAAVPAMEDHVFWLVLAAGIAIFTLAMRWDMSDRGRTTRRSDVAFWLHLTAAPMIAHSMFQLLGVFQGDIGTGRAVMIIALYIAFGLVALAVDRRALLVSSLAYVLYALYALFRQAGAVELSWAFTALVIGSALLLLSAFWHRARAMVIGGLPDGIIGRLPYLDRAAA</sequence>
<feature type="transmembrane region" description="Helical" evidence="1">
    <location>
        <begin position="83"/>
        <end position="101"/>
    </location>
</feature>
<feature type="transmembrane region" description="Helical" evidence="1">
    <location>
        <begin position="168"/>
        <end position="189"/>
    </location>
</feature>
<keyword evidence="1" id="KW-0472">Membrane</keyword>